<dbReference type="AlphaFoldDB" id="D7KBS1"/>
<feature type="region of interest" description="Disordered" evidence="2">
    <location>
        <begin position="366"/>
        <end position="414"/>
    </location>
</feature>
<protein>
    <recommendedName>
        <fullName evidence="3">SKP1 component dimerisation domain-containing protein</fullName>
    </recommendedName>
</protein>
<dbReference type="HOGENOM" id="CLU_788331_0_0_1"/>
<dbReference type="Gene3D" id="3.30.710.10">
    <property type="entry name" value="Potassium Channel Kv1.1, Chain A"/>
    <property type="match status" value="2"/>
</dbReference>
<name>D7KBS1_ARALL</name>
<evidence type="ECO:0000313" key="5">
    <source>
        <dbReference type="Proteomes" id="UP000008694"/>
    </source>
</evidence>
<evidence type="ECO:0000313" key="4">
    <source>
        <dbReference type="EMBL" id="EFH69738.1"/>
    </source>
</evidence>
<evidence type="ECO:0000259" key="3">
    <source>
        <dbReference type="Pfam" id="PF01466"/>
    </source>
</evidence>
<feature type="domain" description="SKP1 component dimerisation" evidence="3">
    <location>
        <begin position="333"/>
        <end position="372"/>
    </location>
</feature>
<dbReference type="SUPFAM" id="SSF54695">
    <property type="entry name" value="POZ domain"/>
    <property type="match status" value="1"/>
</dbReference>
<accession>D7KBS1</accession>
<comment type="pathway">
    <text evidence="1">Protein modification; protein ubiquitination.</text>
</comment>
<dbReference type="InterPro" id="IPR016072">
    <property type="entry name" value="Skp1_comp_dimer"/>
</dbReference>
<feature type="compositionally biased region" description="Acidic residues" evidence="2">
    <location>
        <begin position="379"/>
        <end position="404"/>
    </location>
</feature>
<dbReference type="GO" id="GO:0016567">
    <property type="term" value="P:protein ubiquitination"/>
    <property type="evidence" value="ECO:0007669"/>
    <property type="project" value="UniProtKB-UniPathway"/>
</dbReference>
<gene>
    <name evidence="4" type="ORF">ARALYDRAFT_335902</name>
</gene>
<evidence type="ECO:0000256" key="1">
    <source>
        <dbReference type="ARBA" id="ARBA00004906"/>
    </source>
</evidence>
<dbReference type="PANTHER" id="PTHR11165">
    <property type="entry name" value="SKP1"/>
    <property type="match status" value="1"/>
</dbReference>
<dbReference type="SUPFAM" id="SSF81382">
    <property type="entry name" value="Skp1 dimerisation domain-like"/>
    <property type="match status" value="1"/>
</dbReference>
<dbReference type="UniPathway" id="UPA00143"/>
<feature type="compositionally biased region" description="Basic and acidic residues" evidence="2">
    <location>
        <begin position="405"/>
        <end position="414"/>
    </location>
</feature>
<dbReference type="InterPro" id="IPR011333">
    <property type="entry name" value="SKP1/BTB/POZ_sf"/>
</dbReference>
<dbReference type="GO" id="GO:0006511">
    <property type="term" value="P:ubiquitin-dependent protein catabolic process"/>
    <property type="evidence" value="ECO:0007669"/>
    <property type="project" value="InterPro"/>
</dbReference>
<evidence type="ECO:0000256" key="2">
    <source>
        <dbReference type="SAM" id="MobiDB-lite"/>
    </source>
</evidence>
<dbReference type="KEGG" id="aly:9329540"/>
<sequence>MADEAFGGSDESAFISASGSYLDIVCNDAWDVKIDPWSMRRVSVKMSDIIDKTYEASDNESDYTVDVSSNIMRKVVTYCVKRNYQSEDDPDKPFSTEDEKWIREEFSKEKDPKKLFDLYKASVYLGFPHLRDLIRTIGMENEIFQRCLGDNTDRIRKEKENESFLATHQKILSSVVLPKLDNQSLVRFGALCKGASKVAEPLIISRGIFLNHLIPELNQYRHNHIRLETQVILVSSDGVNFPITERAALESTVLRVLIAENYEHLPTRHAPKKQQITHTVRINNKILTEVIAFCNLASTNKDEAMVWVIKSLDSSSKSTLGLIKAAQELQIDGLLDWIADEIATKLKAQTVARICQTLGLENEESEEEYEQVVGLCYNSEEEEEESEKEEDDKDEDEEEDEVSEESPKSDDSAK</sequence>
<dbReference type="EMBL" id="GL348713">
    <property type="protein sequence ID" value="EFH69738.1"/>
    <property type="molecule type" value="Genomic_DNA"/>
</dbReference>
<organism evidence="5">
    <name type="scientific">Arabidopsis lyrata subsp. lyrata</name>
    <name type="common">Lyre-leaved rock-cress</name>
    <dbReference type="NCBI Taxonomy" id="81972"/>
    <lineage>
        <taxon>Eukaryota</taxon>
        <taxon>Viridiplantae</taxon>
        <taxon>Streptophyta</taxon>
        <taxon>Embryophyta</taxon>
        <taxon>Tracheophyta</taxon>
        <taxon>Spermatophyta</taxon>
        <taxon>Magnoliopsida</taxon>
        <taxon>eudicotyledons</taxon>
        <taxon>Gunneridae</taxon>
        <taxon>Pentapetalae</taxon>
        <taxon>rosids</taxon>
        <taxon>malvids</taxon>
        <taxon>Brassicales</taxon>
        <taxon>Brassicaceae</taxon>
        <taxon>Camelineae</taxon>
        <taxon>Arabidopsis</taxon>
    </lineage>
</organism>
<dbReference type="Proteomes" id="UP000008694">
    <property type="component" value="Unassembled WGS sequence"/>
</dbReference>
<dbReference type="Gramene" id="fgenesh1_pg.C_scaffold_1002467">
    <property type="protein sequence ID" value="fgenesh1_pg.C_scaffold_1002467"/>
    <property type="gene ID" value="fgenesh1_pg.C_scaffold_1002467"/>
</dbReference>
<dbReference type="InterPro" id="IPR036296">
    <property type="entry name" value="SKP1-like_dim_sf"/>
</dbReference>
<proteinExistence type="predicted"/>
<reference evidence="5" key="1">
    <citation type="journal article" date="2011" name="Nat. Genet.">
        <title>The Arabidopsis lyrata genome sequence and the basis of rapid genome size change.</title>
        <authorList>
            <person name="Hu T.T."/>
            <person name="Pattyn P."/>
            <person name="Bakker E.G."/>
            <person name="Cao J."/>
            <person name="Cheng J.-F."/>
            <person name="Clark R.M."/>
            <person name="Fahlgren N."/>
            <person name="Fawcett J.A."/>
            <person name="Grimwood J."/>
            <person name="Gundlach H."/>
            <person name="Haberer G."/>
            <person name="Hollister J.D."/>
            <person name="Ossowski S."/>
            <person name="Ottilar R.P."/>
            <person name="Salamov A.A."/>
            <person name="Schneeberger K."/>
            <person name="Spannagl M."/>
            <person name="Wang X."/>
            <person name="Yang L."/>
            <person name="Nasrallah M.E."/>
            <person name="Bergelson J."/>
            <person name="Carrington J.C."/>
            <person name="Gaut B.S."/>
            <person name="Schmutz J."/>
            <person name="Mayer K.F.X."/>
            <person name="Van de Peer Y."/>
            <person name="Grigoriev I.V."/>
            <person name="Nordborg M."/>
            <person name="Weigel D."/>
            <person name="Guo Y.-L."/>
        </authorList>
    </citation>
    <scope>NUCLEOTIDE SEQUENCE [LARGE SCALE GENOMIC DNA]</scope>
    <source>
        <strain evidence="5">cv. MN47</strain>
    </source>
</reference>
<dbReference type="InterPro" id="IPR016897">
    <property type="entry name" value="SKP1"/>
</dbReference>
<dbReference type="Pfam" id="PF01466">
    <property type="entry name" value="Skp1"/>
    <property type="match status" value="1"/>
</dbReference>
<keyword evidence="5" id="KW-1185">Reference proteome</keyword>